<dbReference type="PANTHER" id="PTHR46572">
    <property type="entry name" value="RHO1 GDP-GTP EXCHANGE PROTEIN 1-RELATED"/>
    <property type="match status" value="1"/>
</dbReference>
<dbReference type="SUPFAM" id="SSF50978">
    <property type="entry name" value="WD40 repeat-like"/>
    <property type="match status" value="1"/>
</dbReference>
<dbReference type="PANTHER" id="PTHR46572:SF1">
    <property type="entry name" value="RHO1 GUANINE NUCLEOTIDE EXCHANGE FACTOR TUS1"/>
    <property type="match status" value="1"/>
</dbReference>
<keyword evidence="4" id="KW-1185">Reference proteome</keyword>
<dbReference type="PROSITE" id="PS50219">
    <property type="entry name" value="CNH"/>
    <property type="match status" value="1"/>
</dbReference>
<dbReference type="InterPro" id="IPR036322">
    <property type="entry name" value="WD40_repeat_dom_sf"/>
</dbReference>
<dbReference type="SMART" id="SM00036">
    <property type="entry name" value="CNH"/>
    <property type="match status" value="1"/>
</dbReference>
<feature type="domain" description="CNH" evidence="2">
    <location>
        <begin position="108"/>
        <end position="377"/>
    </location>
</feature>
<dbReference type="Pfam" id="PF00780">
    <property type="entry name" value="CNH"/>
    <property type="match status" value="1"/>
</dbReference>
<reference evidence="3" key="1">
    <citation type="submission" date="2023-03" db="EMBL/GenBank/DDBJ databases">
        <title>Massive genome expansion in bonnet fungi (Mycena s.s.) driven by repeated elements and novel gene families across ecological guilds.</title>
        <authorList>
            <consortium name="Lawrence Berkeley National Laboratory"/>
            <person name="Harder C.B."/>
            <person name="Miyauchi S."/>
            <person name="Viragh M."/>
            <person name="Kuo A."/>
            <person name="Thoen E."/>
            <person name="Andreopoulos B."/>
            <person name="Lu D."/>
            <person name="Skrede I."/>
            <person name="Drula E."/>
            <person name="Henrissat B."/>
            <person name="Morin E."/>
            <person name="Kohler A."/>
            <person name="Barry K."/>
            <person name="LaButti K."/>
            <person name="Morin E."/>
            <person name="Salamov A."/>
            <person name="Lipzen A."/>
            <person name="Mereny Z."/>
            <person name="Hegedus B."/>
            <person name="Baldrian P."/>
            <person name="Stursova M."/>
            <person name="Weitz H."/>
            <person name="Taylor A."/>
            <person name="Grigoriev I.V."/>
            <person name="Nagy L.G."/>
            <person name="Martin F."/>
            <person name="Kauserud H."/>
        </authorList>
    </citation>
    <scope>NUCLEOTIDE SEQUENCE</scope>
    <source>
        <strain evidence="3">CBHHK182m</strain>
    </source>
</reference>
<proteinExistence type="predicted"/>
<gene>
    <name evidence="3" type="ORF">B0H16DRAFT_1887223</name>
</gene>
<sequence>MPFPFISSSSRGKNSSEAIRWGSRWNFLRNVVNSPSSRSVGVLRPFSTAITDEVSTEIYELIIDQLGAEKASLLACNLVCRSWAPRSRMLLLELMICRPVPLGNDHDIEAITCAVPNPGSDGEVICATSGGIFRTFKDGSTPRYFDIRDVSQMEVLSDVNLFLGLSGGNFFTWPLSTLQAGSYHWDADLTRLSKHVSFFNVYRSTNPDENHRVCVLKTSSLSGTIQVFDVTQDQQITVFVNTQTVEELYIPRETYSFKGFEMVDLVTSETQGLLDLSDPSLQFASKKVKAVTVFPVSNTFLVCYDKFAFYVDRMGRMSLNDRIMRWTGSASAFALHEPYILAFCTNHVEIWNIETGKLEQKLSGFYHLLNAPESGEKVLVSPAFRHVAEMIFRDSAV</sequence>
<evidence type="ECO:0000256" key="1">
    <source>
        <dbReference type="ARBA" id="ARBA00022658"/>
    </source>
</evidence>
<evidence type="ECO:0000259" key="2">
    <source>
        <dbReference type="PROSITE" id="PS50219"/>
    </source>
</evidence>
<dbReference type="Proteomes" id="UP001215598">
    <property type="component" value="Unassembled WGS sequence"/>
</dbReference>
<dbReference type="InterPro" id="IPR001180">
    <property type="entry name" value="CNH_dom"/>
</dbReference>
<keyword evidence="1" id="KW-0344">Guanine-nucleotide releasing factor</keyword>
<dbReference type="GO" id="GO:0005085">
    <property type="term" value="F:guanyl-nucleotide exchange factor activity"/>
    <property type="evidence" value="ECO:0007669"/>
    <property type="project" value="UniProtKB-KW"/>
</dbReference>
<protein>
    <submittedName>
        <fullName evidence="3">CNH domain-containing protein</fullName>
    </submittedName>
</protein>
<evidence type="ECO:0000313" key="3">
    <source>
        <dbReference type="EMBL" id="KAJ7752682.1"/>
    </source>
</evidence>
<evidence type="ECO:0000313" key="4">
    <source>
        <dbReference type="Proteomes" id="UP001215598"/>
    </source>
</evidence>
<name>A0AAD7J1V3_9AGAR</name>
<dbReference type="InterPro" id="IPR052233">
    <property type="entry name" value="Rho-type_GEFs"/>
</dbReference>
<dbReference type="AlphaFoldDB" id="A0AAD7J1V3"/>
<dbReference type="EMBL" id="JARKIB010000058">
    <property type="protein sequence ID" value="KAJ7752682.1"/>
    <property type="molecule type" value="Genomic_DNA"/>
</dbReference>
<comment type="caution">
    <text evidence="3">The sequence shown here is derived from an EMBL/GenBank/DDBJ whole genome shotgun (WGS) entry which is preliminary data.</text>
</comment>
<organism evidence="3 4">
    <name type="scientific">Mycena metata</name>
    <dbReference type="NCBI Taxonomy" id="1033252"/>
    <lineage>
        <taxon>Eukaryota</taxon>
        <taxon>Fungi</taxon>
        <taxon>Dikarya</taxon>
        <taxon>Basidiomycota</taxon>
        <taxon>Agaricomycotina</taxon>
        <taxon>Agaricomycetes</taxon>
        <taxon>Agaricomycetidae</taxon>
        <taxon>Agaricales</taxon>
        <taxon>Marasmiineae</taxon>
        <taxon>Mycenaceae</taxon>
        <taxon>Mycena</taxon>
    </lineage>
</organism>
<accession>A0AAD7J1V3</accession>